<dbReference type="EMBL" id="UYSU01034380">
    <property type="protein sequence ID" value="VDL94307.1"/>
    <property type="molecule type" value="Genomic_DNA"/>
</dbReference>
<sequence length="112" mass="12645">MVVNGPVAIPSWYPTVTCGSSKLVLPSGHTPRNRHDWQAKPGKGLRCCVYLHTRRDKQDVQVIKAIRGADGWKDHRLVISKMSLRLQPRRTPQGKRTQGKLNTVLLNMHAQT</sequence>
<keyword evidence="2" id="KW-1185">Reference proteome</keyword>
<protein>
    <submittedName>
        <fullName evidence="3">Transposase</fullName>
    </submittedName>
</protein>
<name>A0A183SUM4_SCHSO</name>
<dbReference type="WBParaSite" id="SSLN_0000822601-mRNA-1">
    <property type="protein sequence ID" value="SSLN_0000822601-mRNA-1"/>
    <property type="gene ID" value="SSLN_0000822601"/>
</dbReference>
<evidence type="ECO:0000313" key="2">
    <source>
        <dbReference type="Proteomes" id="UP000275846"/>
    </source>
</evidence>
<reference evidence="1 2" key="2">
    <citation type="submission" date="2018-11" db="EMBL/GenBank/DDBJ databases">
        <authorList>
            <consortium name="Pathogen Informatics"/>
        </authorList>
    </citation>
    <scope>NUCLEOTIDE SEQUENCE [LARGE SCALE GENOMIC DNA]</scope>
    <source>
        <strain evidence="1 2">NST_G2</strain>
    </source>
</reference>
<gene>
    <name evidence="1" type="ORF">SSLN_LOCUS7922</name>
</gene>
<organism evidence="3">
    <name type="scientific">Schistocephalus solidus</name>
    <name type="common">Tapeworm</name>
    <dbReference type="NCBI Taxonomy" id="70667"/>
    <lineage>
        <taxon>Eukaryota</taxon>
        <taxon>Metazoa</taxon>
        <taxon>Spiralia</taxon>
        <taxon>Lophotrochozoa</taxon>
        <taxon>Platyhelminthes</taxon>
        <taxon>Cestoda</taxon>
        <taxon>Eucestoda</taxon>
        <taxon>Diphyllobothriidea</taxon>
        <taxon>Diphyllobothriidae</taxon>
        <taxon>Schistocephalus</taxon>
    </lineage>
</organism>
<dbReference type="AlphaFoldDB" id="A0A183SUM4"/>
<reference evidence="3" key="1">
    <citation type="submission" date="2016-06" db="UniProtKB">
        <authorList>
            <consortium name="WormBaseParasite"/>
        </authorList>
    </citation>
    <scope>IDENTIFICATION</scope>
</reference>
<dbReference type="OrthoDB" id="410381at2759"/>
<dbReference type="Proteomes" id="UP000275846">
    <property type="component" value="Unassembled WGS sequence"/>
</dbReference>
<evidence type="ECO:0000313" key="1">
    <source>
        <dbReference type="EMBL" id="VDL94307.1"/>
    </source>
</evidence>
<accession>A0A183SUM4</accession>
<evidence type="ECO:0000313" key="3">
    <source>
        <dbReference type="WBParaSite" id="SSLN_0000822601-mRNA-1"/>
    </source>
</evidence>
<proteinExistence type="predicted"/>